<dbReference type="EMBL" id="CP001967">
    <property type="protein sequence ID" value="ADG80875.1"/>
    <property type="molecule type" value="Genomic_DNA"/>
</dbReference>
<reference evidence="2" key="1">
    <citation type="submission" date="2010-03" db="EMBL/GenBank/DDBJ databases">
        <title>The complete plasmid of Tsukamurella paurometabola DSM 20162.</title>
        <authorList>
            <consortium name="US DOE Joint Genome Institute (JGI-PGF)"/>
            <person name="Lucas S."/>
            <person name="Copeland A."/>
            <person name="Lapidus A."/>
            <person name="Glavina del Rio T."/>
            <person name="Dalin E."/>
            <person name="Tice H."/>
            <person name="Bruce D."/>
            <person name="Goodwin L."/>
            <person name="Pitluck S."/>
            <person name="Kyrpides N."/>
            <person name="Mavromatis K."/>
            <person name="Ivanova N."/>
            <person name="Mikhailova N."/>
            <person name="Munk A.C."/>
            <person name="Brettin T."/>
            <person name="Detter J.C."/>
            <person name="Tapia R."/>
            <person name="Han C."/>
            <person name="Larimer F."/>
            <person name="Land M."/>
            <person name="Hauser L."/>
            <person name="Markowitz V."/>
            <person name="Cheng J.-F."/>
            <person name="Hugenholtz P."/>
            <person name="Woyke T."/>
            <person name="Wu D."/>
            <person name="Jando M."/>
            <person name="Brambilla E."/>
            <person name="Klenk H.-P."/>
            <person name="Eisen J.A."/>
        </authorList>
    </citation>
    <scope>NUCLEOTIDE SEQUENCE [LARGE SCALE GENOMIC DNA]</scope>
    <source>
        <strain evidence="2">ATCC 8368 / DSM 20162 / CCUG 35730 / CIP 100753 / JCM 10117 / KCTC 9821 / NBRC 16120 / NCIMB 702349 / NCTC 13040</strain>
        <plasmid evidence="2">pTpau01</plasmid>
    </source>
</reference>
<reference evidence="1 2" key="2">
    <citation type="journal article" date="2011" name="Stand. Genomic Sci.">
        <title>Complete genome sequence of Tsukamurella paurometabola type strain (no. 33).</title>
        <authorList>
            <person name="Munk A.C."/>
            <person name="Lapidus A."/>
            <person name="Lucas S."/>
            <person name="Nolan M."/>
            <person name="Tice H."/>
            <person name="Cheng J.F."/>
            <person name="Del Rio T.G."/>
            <person name="Goodwin L."/>
            <person name="Pitluck S."/>
            <person name="Liolios K."/>
            <person name="Huntemann M."/>
            <person name="Ivanova N."/>
            <person name="Mavromatis K."/>
            <person name="Mikhailova N."/>
            <person name="Pati A."/>
            <person name="Chen A."/>
            <person name="Palaniappan K."/>
            <person name="Tapia R."/>
            <person name="Han C."/>
            <person name="Land M."/>
            <person name="Hauser L."/>
            <person name="Chang Y.J."/>
            <person name="Jeffries C.D."/>
            <person name="Brettin T."/>
            <person name="Yasawong M."/>
            <person name="Brambilla E.M."/>
            <person name="Rohde M."/>
            <person name="Sikorski J."/>
            <person name="Goker M."/>
            <person name="Detter J.C."/>
            <person name="Woyke T."/>
            <person name="Bristow J."/>
            <person name="Eisen J.A."/>
            <person name="Markowitz V."/>
            <person name="Hugenholtz P."/>
            <person name="Kyrpides N.C."/>
            <person name="Klenk H.P."/>
        </authorList>
    </citation>
    <scope>NUCLEOTIDE SEQUENCE [LARGE SCALE GENOMIC DNA]</scope>
    <source>
        <strain evidence="2">ATCC 8368 / DSM 20162 / CCUG 35730 / CIP 100753 / JCM 10117 / KCTC 9821 / NBRC 16120 / NCIMB 702349 / NCTC 13040</strain>
        <plasmid evidence="1">pTpau01</plasmid>
    </source>
</reference>
<dbReference type="HOGENOM" id="CLU_2903023_0_0_11"/>
<evidence type="ECO:0000313" key="2">
    <source>
        <dbReference type="Proteomes" id="UP000001213"/>
    </source>
</evidence>
<keyword evidence="2" id="KW-1185">Reference proteome</keyword>
<gene>
    <name evidence="1" type="ordered locus">Tpau_4314</name>
</gene>
<dbReference type="Proteomes" id="UP000001213">
    <property type="component" value="Plasmid pTpau01"/>
</dbReference>
<sequence>MRSESPFPLSSDVDQAVASVASSWGELTARHPSATAILDPSVVSDGDRAVTLSDLLGRLMPA</sequence>
<geneLocation type="plasmid" evidence="1 2">
    <name>pTpau01</name>
</geneLocation>
<dbReference type="KEGG" id="tpr:Tpau_4314"/>
<name>D5UZ28_TSUPD</name>
<dbReference type="AlphaFoldDB" id="D5UZ28"/>
<proteinExistence type="predicted"/>
<protein>
    <submittedName>
        <fullName evidence="1">Uncharacterized protein</fullName>
    </submittedName>
</protein>
<accession>D5UZ28</accession>
<keyword evidence="1" id="KW-0614">Plasmid</keyword>
<organism evidence="1 2">
    <name type="scientific">Tsukamurella paurometabola (strain ATCC 8368 / DSM 20162 / CCUG 35730 / CIP 100753 / JCM 10117 / KCTC 9821 / NBRC 16120 / NCIMB 702349 / NCTC 13040)</name>
    <name type="common">Corynebacterium paurometabolum</name>
    <dbReference type="NCBI Taxonomy" id="521096"/>
    <lineage>
        <taxon>Bacteria</taxon>
        <taxon>Bacillati</taxon>
        <taxon>Actinomycetota</taxon>
        <taxon>Actinomycetes</taxon>
        <taxon>Mycobacteriales</taxon>
        <taxon>Tsukamurellaceae</taxon>
        <taxon>Tsukamurella</taxon>
    </lineage>
</organism>
<evidence type="ECO:0000313" key="1">
    <source>
        <dbReference type="EMBL" id="ADG80875.1"/>
    </source>
</evidence>